<dbReference type="RefSeq" id="WP_015538597.1">
    <property type="nucleotide sequence ID" value="NC_021021.1"/>
</dbReference>
<dbReference type="KEGG" id="gpa:GPA_00330"/>
<feature type="transmembrane region" description="Helical" evidence="1">
    <location>
        <begin position="34"/>
        <end position="51"/>
    </location>
</feature>
<evidence type="ECO:0000313" key="3">
    <source>
        <dbReference type="Proteomes" id="UP000008805"/>
    </source>
</evidence>
<dbReference type="AlphaFoldDB" id="D6E6A0"/>
<name>D6E6A0_9ACTN</name>
<organism evidence="2 3">
    <name type="scientific">Gordonibacter pamelaeae 7-10-1-b</name>
    <dbReference type="NCBI Taxonomy" id="657308"/>
    <lineage>
        <taxon>Bacteria</taxon>
        <taxon>Bacillati</taxon>
        <taxon>Actinomycetota</taxon>
        <taxon>Coriobacteriia</taxon>
        <taxon>Eggerthellales</taxon>
        <taxon>Eggerthellaceae</taxon>
        <taxon>Gordonibacter</taxon>
    </lineage>
</organism>
<protein>
    <submittedName>
        <fullName evidence="2">Uncharacterized conserved protein (DUF2304)</fullName>
    </submittedName>
</protein>
<dbReference type="InterPro" id="IPR019277">
    <property type="entry name" value="DUF2304"/>
</dbReference>
<feature type="transmembrane region" description="Helical" evidence="1">
    <location>
        <begin position="71"/>
        <end position="90"/>
    </location>
</feature>
<dbReference type="PATRIC" id="fig|657308.3.peg.367"/>
<keyword evidence="1" id="KW-0812">Transmembrane</keyword>
<reference evidence="2 3" key="1">
    <citation type="submission" date="2010-03" db="EMBL/GenBank/DDBJ databases">
        <title>The genome sequence of Gordonibacter pamelaeae 7-10-1-bT.</title>
        <authorList>
            <consortium name="metaHIT consortium -- http://www.metahit.eu/"/>
            <person name="Pajon A."/>
            <person name="Turner K."/>
            <person name="Parkhill J."/>
            <person name="Timmis K."/>
            <person name="Oxley A."/>
            <person name="Wurdemann D."/>
        </authorList>
    </citation>
    <scope>NUCLEOTIDE SEQUENCE [LARGE SCALE GENOMIC DNA]</scope>
    <source>
        <strain evidence="3">7-10-1-b</strain>
    </source>
</reference>
<keyword evidence="3" id="KW-1185">Reference proteome</keyword>
<gene>
    <name evidence="2" type="ORF">GPA_00330</name>
</gene>
<evidence type="ECO:0000256" key="1">
    <source>
        <dbReference type="SAM" id="Phobius"/>
    </source>
</evidence>
<dbReference type="EMBL" id="FP929047">
    <property type="protein sequence ID" value="CBL03247.1"/>
    <property type="molecule type" value="Genomic_DNA"/>
</dbReference>
<keyword evidence="1" id="KW-0472">Membrane</keyword>
<dbReference type="HOGENOM" id="CLU_134280_2_1_11"/>
<reference evidence="2 3" key="2">
    <citation type="submission" date="2010-03" db="EMBL/GenBank/DDBJ databases">
        <authorList>
            <person name="Pajon A."/>
        </authorList>
    </citation>
    <scope>NUCLEOTIDE SEQUENCE [LARGE SCALE GENOMIC DNA]</scope>
    <source>
        <strain evidence="3">7-10-1-b</strain>
    </source>
</reference>
<keyword evidence="1" id="KW-1133">Transmembrane helix</keyword>
<dbReference type="Proteomes" id="UP000008805">
    <property type="component" value="Chromosome"/>
</dbReference>
<dbReference type="Pfam" id="PF10066">
    <property type="entry name" value="DUF2304"/>
    <property type="match status" value="1"/>
</dbReference>
<proteinExistence type="predicted"/>
<sequence>MEGLTLRIAIIIVCIVFLAAVSRQVAHGKLLLKYSLLWMTLAVASIVAALFPDPLFTISNALGFEAPSNFIFFTALFFLLAICLSLSIIVSKQATRIKNLVQQEALIEKRLESLESKDAR</sequence>
<evidence type="ECO:0000313" key="2">
    <source>
        <dbReference type="EMBL" id="CBL03247.1"/>
    </source>
</evidence>
<dbReference type="BioCyc" id="GPAM657308:GPA_RS00105-MONOMER"/>
<feature type="transmembrane region" description="Helical" evidence="1">
    <location>
        <begin position="6"/>
        <end position="22"/>
    </location>
</feature>
<accession>D6E6A0</accession>